<evidence type="ECO:0000313" key="1">
    <source>
        <dbReference type="EMBL" id="KKL79248.1"/>
    </source>
</evidence>
<proteinExistence type="predicted"/>
<dbReference type="EMBL" id="LAZR01023226">
    <property type="protein sequence ID" value="KKL79248.1"/>
    <property type="molecule type" value="Genomic_DNA"/>
</dbReference>
<reference evidence="1" key="1">
    <citation type="journal article" date="2015" name="Nature">
        <title>Complex archaea that bridge the gap between prokaryotes and eukaryotes.</title>
        <authorList>
            <person name="Spang A."/>
            <person name="Saw J.H."/>
            <person name="Jorgensen S.L."/>
            <person name="Zaremba-Niedzwiedzka K."/>
            <person name="Martijn J."/>
            <person name="Lind A.E."/>
            <person name="van Eijk R."/>
            <person name="Schleper C."/>
            <person name="Guy L."/>
            <person name="Ettema T.J."/>
        </authorList>
    </citation>
    <scope>NUCLEOTIDE SEQUENCE</scope>
</reference>
<name>A0A0F9EYU6_9ZZZZ</name>
<accession>A0A0F9EYU6</accession>
<organism evidence="1">
    <name type="scientific">marine sediment metagenome</name>
    <dbReference type="NCBI Taxonomy" id="412755"/>
    <lineage>
        <taxon>unclassified sequences</taxon>
        <taxon>metagenomes</taxon>
        <taxon>ecological metagenomes</taxon>
    </lineage>
</organism>
<dbReference type="AlphaFoldDB" id="A0A0F9EYU6"/>
<comment type="caution">
    <text evidence="1">The sequence shown here is derived from an EMBL/GenBank/DDBJ whole genome shotgun (WGS) entry which is preliminary data.</text>
</comment>
<gene>
    <name evidence="1" type="ORF">LCGC14_2016810</name>
</gene>
<sequence>MSDLTEEEQNCLSDEGTVGFVLLDAECGRIASAGNIFATVEEAIEACLRYREKYTEPAFVCEVTGARPQ</sequence>
<protein>
    <submittedName>
        <fullName evidence="1">Uncharacterized protein</fullName>
    </submittedName>
</protein>